<sequence>MDAQLCLSGTDSIAASPPTAVFWELDTAWPGGQVRHRRPSPRHRLGTDECLAVIDDLARFGVLGVEIGGGEPTARADFWDIADRVRERGISLAFDTDGTRMTPAVARRLAGDHRLTARVRLAAATEADDDAVRGRGAFRASLRAMELLASTGDYEFEVSVPLTRHSADRLDGLLAVAGLFGVRLRLTGDRPPEVAPDVSQRRALADWLDKHHDEVMLGIHPTGDLAENCGGGADICLIDAFGEVYACPMARMVPPVGTVRDEGGFIEIWRHSPSLDHVRAAGCPAAPAVARPD</sequence>
<dbReference type="Gene3D" id="3.20.20.70">
    <property type="entry name" value="Aldolase class I"/>
    <property type="match status" value="1"/>
</dbReference>
<proteinExistence type="predicted"/>
<organism evidence="6 7">
    <name type="scientific">Nocardia rhizosphaerihabitans</name>
    <dbReference type="NCBI Taxonomy" id="1691570"/>
    <lineage>
        <taxon>Bacteria</taxon>
        <taxon>Bacillati</taxon>
        <taxon>Actinomycetota</taxon>
        <taxon>Actinomycetes</taxon>
        <taxon>Mycobacteriales</taxon>
        <taxon>Nocardiaceae</taxon>
        <taxon>Nocardia</taxon>
    </lineage>
</organism>
<dbReference type="Proteomes" id="UP000658127">
    <property type="component" value="Unassembled WGS sequence"/>
</dbReference>
<evidence type="ECO:0000256" key="2">
    <source>
        <dbReference type="ARBA" id="ARBA00022723"/>
    </source>
</evidence>
<dbReference type="InterPro" id="IPR007197">
    <property type="entry name" value="rSAM"/>
</dbReference>
<dbReference type="InterPro" id="IPR050377">
    <property type="entry name" value="Radical_SAM_PqqE_MftC-like"/>
</dbReference>
<name>A0ABQ2KZC6_9NOCA</name>
<protein>
    <recommendedName>
        <fullName evidence="5">Radical SAM core domain-containing protein</fullName>
    </recommendedName>
</protein>
<keyword evidence="3" id="KW-0408">Iron</keyword>
<dbReference type="PANTHER" id="PTHR11228">
    <property type="entry name" value="RADICAL SAM DOMAIN PROTEIN"/>
    <property type="match status" value="1"/>
</dbReference>
<dbReference type="PANTHER" id="PTHR11228:SF7">
    <property type="entry name" value="PQQA PEPTIDE CYCLASE"/>
    <property type="match status" value="1"/>
</dbReference>
<accession>A0ABQ2KZC6</accession>
<dbReference type="InterPro" id="IPR013785">
    <property type="entry name" value="Aldolase_TIM"/>
</dbReference>
<evidence type="ECO:0000256" key="1">
    <source>
        <dbReference type="ARBA" id="ARBA00022691"/>
    </source>
</evidence>
<gene>
    <name evidence="6" type="ORF">GCM10011610_63300</name>
</gene>
<evidence type="ECO:0000256" key="4">
    <source>
        <dbReference type="ARBA" id="ARBA00023014"/>
    </source>
</evidence>
<dbReference type="RefSeq" id="WP_189034168.1">
    <property type="nucleotide sequence ID" value="NZ_BMNE01000011.1"/>
</dbReference>
<evidence type="ECO:0000313" key="6">
    <source>
        <dbReference type="EMBL" id="GGN97353.1"/>
    </source>
</evidence>
<keyword evidence="1" id="KW-0949">S-adenosyl-L-methionine</keyword>
<dbReference type="SUPFAM" id="SSF102114">
    <property type="entry name" value="Radical SAM enzymes"/>
    <property type="match status" value="1"/>
</dbReference>
<evidence type="ECO:0000313" key="7">
    <source>
        <dbReference type="Proteomes" id="UP000658127"/>
    </source>
</evidence>
<keyword evidence="4" id="KW-0411">Iron-sulfur</keyword>
<dbReference type="Pfam" id="PF04055">
    <property type="entry name" value="Radical_SAM"/>
    <property type="match status" value="1"/>
</dbReference>
<evidence type="ECO:0000259" key="5">
    <source>
        <dbReference type="Pfam" id="PF04055"/>
    </source>
</evidence>
<dbReference type="EMBL" id="BMNE01000011">
    <property type="protein sequence ID" value="GGN97353.1"/>
    <property type="molecule type" value="Genomic_DNA"/>
</dbReference>
<evidence type="ECO:0000256" key="3">
    <source>
        <dbReference type="ARBA" id="ARBA00023004"/>
    </source>
</evidence>
<dbReference type="InterPro" id="IPR058240">
    <property type="entry name" value="rSAM_sf"/>
</dbReference>
<keyword evidence="7" id="KW-1185">Reference proteome</keyword>
<keyword evidence="2" id="KW-0479">Metal-binding</keyword>
<comment type="caution">
    <text evidence="6">The sequence shown here is derived from an EMBL/GenBank/DDBJ whole genome shotgun (WGS) entry which is preliminary data.</text>
</comment>
<feature type="domain" description="Radical SAM core" evidence="5">
    <location>
        <begin position="38"/>
        <end position="151"/>
    </location>
</feature>
<reference evidence="7" key="1">
    <citation type="journal article" date="2019" name="Int. J. Syst. Evol. Microbiol.">
        <title>The Global Catalogue of Microorganisms (GCM) 10K type strain sequencing project: providing services to taxonomists for standard genome sequencing and annotation.</title>
        <authorList>
            <consortium name="The Broad Institute Genomics Platform"/>
            <consortium name="The Broad Institute Genome Sequencing Center for Infectious Disease"/>
            <person name="Wu L."/>
            <person name="Ma J."/>
        </authorList>
    </citation>
    <scope>NUCLEOTIDE SEQUENCE [LARGE SCALE GENOMIC DNA]</scope>
    <source>
        <strain evidence="7">CGMCC 4.7329</strain>
    </source>
</reference>